<dbReference type="EMBL" id="CP012752">
    <property type="protein sequence ID" value="ALG08519.1"/>
    <property type="molecule type" value="Genomic_DNA"/>
</dbReference>
<dbReference type="PANTHER" id="PTHR43745">
    <property type="entry name" value="NITROREDUCTASE MJ1384-RELATED"/>
    <property type="match status" value="1"/>
</dbReference>
<evidence type="ECO:0000259" key="1">
    <source>
        <dbReference type="Pfam" id="PF00881"/>
    </source>
</evidence>
<protein>
    <recommendedName>
        <fullName evidence="1">Nitroreductase domain-containing protein</fullName>
    </recommendedName>
</protein>
<evidence type="ECO:0000313" key="3">
    <source>
        <dbReference type="Proteomes" id="UP000063699"/>
    </source>
</evidence>
<dbReference type="RefSeq" id="WP_054290426.1">
    <property type="nucleotide sequence ID" value="NZ_CP012752.1"/>
</dbReference>
<proteinExistence type="predicted"/>
<dbReference type="InterPro" id="IPR052544">
    <property type="entry name" value="Bacteriocin_Proc_Enz"/>
</dbReference>
<evidence type="ECO:0000313" key="2">
    <source>
        <dbReference type="EMBL" id="ALG08519.1"/>
    </source>
</evidence>
<gene>
    <name evidence="2" type="ORF">AOZ06_17780</name>
</gene>
<feature type="domain" description="Nitroreductase" evidence="1">
    <location>
        <begin position="49"/>
        <end position="226"/>
    </location>
</feature>
<accession>A0A0N7F3F9</accession>
<dbReference type="InterPro" id="IPR000415">
    <property type="entry name" value="Nitroreductase-like"/>
</dbReference>
<dbReference type="CDD" id="cd02142">
    <property type="entry name" value="McbC_SagB-like_oxidoreductase"/>
    <property type="match status" value="1"/>
</dbReference>
<dbReference type="SUPFAM" id="SSF55469">
    <property type="entry name" value="FMN-dependent nitroreductase-like"/>
    <property type="match status" value="1"/>
</dbReference>
<dbReference type="AlphaFoldDB" id="A0A0N7F3F9"/>
<dbReference type="InterPro" id="IPR020051">
    <property type="entry name" value="SagB-type_dehydrogenase"/>
</dbReference>
<dbReference type="InterPro" id="IPR029479">
    <property type="entry name" value="Nitroreductase"/>
</dbReference>
<dbReference type="NCBIfam" id="TIGR03605">
    <property type="entry name" value="antibiot_sagB"/>
    <property type="match status" value="1"/>
</dbReference>
<dbReference type="Proteomes" id="UP000063699">
    <property type="component" value="Chromosome"/>
</dbReference>
<dbReference type="OrthoDB" id="3216751at2"/>
<dbReference type="PANTHER" id="PTHR43745:SF2">
    <property type="entry name" value="NITROREDUCTASE MJ1384-RELATED"/>
    <property type="match status" value="1"/>
</dbReference>
<keyword evidence="3" id="KW-1185">Reference proteome</keyword>
<dbReference type="KEGG" id="kphy:AOZ06_17780"/>
<sequence>MTEAIARVHTFLNGPPAGSLDTSGLGPGGGTVQLPARLPLDLGLGDALTRRRSAYDYGTGSLSTQDIATLLGWAAGPQRLAGGHQFSMAPSAGGLPSLDVYAIVRDVADVPAGVHRYDRLKGTLSALRLGDPTPALRSVLGQPEFADRAAVVLAVVARLDVTLAKYPIRHYRTLHVDSGIMTQNLYLVAASAGIACCAVAGFDDAAVTELLELGESAFPTLLFTAGPHG</sequence>
<dbReference type="Gene3D" id="3.40.109.10">
    <property type="entry name" value="NADH Oxidase"/>
    <property type="match status" value="1"/>
</dbReference>
<organism evidence="2 3">
    <name type="scientific">Kibdelosporangium phytohabitans</name>
    <dbReference type="NCBI Taxonomy" id="860235"/>
    <lineage>
        <taxon>Bacteria</taxon>
        <taxon>Bacillati</taxon>
        <taxon>Actinomycetota</taxon>
        <taxon>Actinomycetes</taxon>
        <taxon>Pseudonocardiales</taxon>
        <taxon>Pseudonocardiaceae</taxon>
        <taxon>Kibdelosporangium</taxon>
    </lineage>
</organism>
<reference evidence="2 3" key="1">
    <citation type="submission" date="2015-07" db="EMBL/GenBank/DDBJ databases">
        <title>Genome sequencing of Kibdelosporangium phytohabitans.</title>
        <authorList>
            <person name="Qin S."/>
            <person name="Xing K."/>
        </authorList>
    </citation>
    <scope>NUCLEOTIDE SEQUENCE [LARGE SCALE GENOMIC DNA]</scope>
    <source>
        <strain evidence="2 3">KLBMP1111</strain>
    </source>
</reference>
<dbReference type="GO" id="GO:0016491">
    <property type="term" value="F:oxidoreductase activity"/>
    <property type="evidence" value="ECO:0007669"/>
    <property type="project" value="InterPro"/>
</dbReference>
<dbReference type="STRING" id="860235.AOZ06_17780"/>
<name>A0A0N7F3F9_9PSEU</name>
<dbReference type="Pfam" id="PF00881">
    <property type="entry name" value="Nitroreductase"/>
    <property type="match status" value="1"/>
</dbReference>